<dbReference type="Proteomes" id="UP001054837">
    <property type="component" value="Unassembled WGS sequence"/>
</dbReference>
<evidence type="ECO:0000313" key="2">
    <source>
        <dbReference type="EMBL" id="GIY84590.1"/>
    </source>
</evidence>
<sequence length="86" mass="9761">MRLALFQNFFCSGMGNGGDSTLTQSEVISCLCAHYVCSVGEFKLCFCFSELLLVWETLTLQPFFVFVVVIFSGLVLRKKFKRSNEK</sequence>
<feature type="transmembrane region" description="Helical" evidence="1">
    <location>
        <begin position="58"/>
        <end position="76"/>
    </location>
</feature>
<evidence type="ECO:0000313" key="3">
    <source>
        <dbReference type="Proteomes" id="UP001054837"/>
    </source>
</evidence>
<comment type="caution">
    <text evidence="2">The sequence shown here is derived from an EMBL/GenBank/DDBJ whole genome shotgun (WGS) entry which is preliminary data.</text>
</comment>
<proteinExistence type="predicted"/>
<evidence type="ECO:0000256" key="1">
    <source>
        <dbReference type="SAM" id="Phobius"/>
    </source>
</evidence>
<keyword evidence="1" id="KW-1133">Transmembrane helix</keyword>
<keyword evidence="3" id="KW-1185">Reference proteome</keyword>
<gene>
    <name evidence="2" type="ORF">CDAR_169061</name>
</gene>
<organism evidence="2 3">
    <name type="scientific">Caerostris darwini</name>
    <dbReference type="NCBI Taxonomy" id="1538125"/>
    <lineage>
        <taxon>Eukaryota</taxon>
        <taxon>Metazoa</taxon>
        <taxon>Ecdysozoa</taxon>
        <taxon>Arthropoda</taxon>
        <taxon>Chelicerata</taxon>
        <taxon>Arachnida</taxon>
        <taxon>Araneae</taxon>
        <taxon>Araneomorphae</taxon>
        <taxon>Entelegynae</taxon>
        <taxon>Araneoidea</taxon>
        <taxon>Araneidae</taxon>
        <taxon>Caerostris</taxon>
    </lineage>
</organism>
<dbReference type="AlphaFoldDB" id="A0AAV4WRM7"/>
<dbReference type="EMBL" id="BPLQ01014939">
    <property type="protein sequence ID" value="GIY84590.1"/>
    <property type="molecule type" value="Genomic_DNA"/>
</dbReference>
<keyword evidence="1" id="KW-0472">Membrane</keyword>
<reference evidence="2 3" key="1">
    <citation type="submission" date="2021-06" db="EMBL/GenBank/DDBJ databases">
        <title>Caerostris darwini draft genome.</title>
        <authorList>
            <person name="Kono N."/>
            <person name="Arakawa K."/>
        </authorList>
    </citation>
    <scope>NUCLEOTIDE SEQUENCE [LARGE SCALE GENOMIC DNA]</scope>
</reference>
<keyword evidence="1" id="KW-0812">Transmembrane</keyword>
<protein>
    <submittedName>
        <fullName evidence="2">Uncharacterized protein</fullName>
    </submittedName>
</protein>
<name>A0AAV4WRM7_9ARAC</name>
<accession>A0AAV4WRM7</accession>